<dbReference type="Pfam" id="PF16977">
    <property type="entry name" value="ApeC"/>
    <property type="match status" value="1"/>
</dbReference>
<proteinExistence type="predicted"/>
<feature type="domain" description="Apextrin C-terminal" evidence="2">
    <location>
        <begin position="199"/>
        <end position="316"/>
    </location>
</feature>
<keyword evidence="1" id="KW-0732">Signal</keyword>
<protein>
    <recommendedName>
        <fullName evidence="2">Apextrin C-terminal domain-containing protein</fullName>
    </recommendedName>
</protein>
<organism evidence="3 4">
    <name type="scientific">Mya arenaria</name>
    <name type="common">Soft-shell clam</name>
    <dbReference type="NCBI Taxonomy" id="6604"/>
    <lineage>
        <taxon>Eukaryota</taxon>
        <taxon>Metazoa</taxon>
        <taxon>Spiralia</taxon>
        <taxon>Lophotrochozoa</taxon>
        <taxon>Mollusca</taxon>
        <taxon>Bivalvia</taxon>
        <taxon>Autobranchia</taxon>
        <taxon>Heteroconchia</taxon>
        <taxon>Euheterodonta</taxon>
        <taxon>Imparidentia</taxon>
        <taxon>Neoheterodontei</taxon>
        <taxon>Myida</taxon>
        <taxon>Myoidea</taxon>
        <taxon>Myidae</taxon>
        <taxon>Mya</taxon>
    </lineage>
</organism>
<feature type="chain" id="PRO_5047509395" description="Apextrin C-terminal domain-containing protein" evidence="1">
    <location>
        <begin position="24"/>
        <end position="702"/>
    </location>
</feature>
<dbReference type="PANTHER" id="PTHR19324">
    <property type="entry name" value="PERFORIN-LIKE PROTEIN 1"/>
    <property type="match status" value="1"/>
</dbReference>
<gene>
    <name evidence="3" type="ORF">MAR_008500</name>
</gene>
<dbReference type="InterPro" id="IPR031569">
    <property type="entry name" value="ApeC"/>
</dbReference>
<dbReference type="Proteomes" id="UP001164746">
    <property type="component" value="Chromosome 4"/>
</dbReference>
<name>A0ABY7DW63_MYAAR</name>
<evidence type="ECO:0000259" key="2">
    <source>
        <dbReference type="Pfam" id="PF16977"/>
    </source>
</evidence>
<evidence type="ECO:0000256" key="1">
    <source>
        <dbReference type="SAM" id="SignalP"/>
    </source>
</evidence>
<dbReference type="PANTHER" id="PTHR19324:SF33">
    <property type="entry name" value="MUCIN-5AC"/>
    <property type="match status" value="1"/>
</dbReference>
<feature type="signal peptide" evidence="1">
    <location>
        <begin position="1"/>
        <end position="23"/>
    </location>
</feature>
<evidence type="ECO:0000313" key="4">
    <source>
        <dbReference type="Proteomes" id="UP001164746"/>
    </source>
</evidence>
<reference evidence="3" key="1">
    <citation type="submission" date="2022-11" db="EMBL/GenBank/DDBJ databases">
        <title>Centuries of genome instability and evolution in soft-shell clam transmissible cancer (bioRxiv).</title>
        <authorList>
            <person name="Hart S.F.M."/>
            <person name="Yonemitsu M.A."/>
            <person name="Giersch R.M."/>
            <person name="Beal B.F."/>
            <person name="Arriagada G."/>
            <person name="Davis B.W."/>
            <person name="Ostrander E.A."/>
            <person name="Goff S.P."/>
            <person name="Metzger M.J."/>
        </authorList>
    </citation>
    <scope>NUCLEOTIDE SEQUENCE</scope>
    <source>
        <strain evidence="3">MELC-2E11</strain>
        <tissue evidence="3">Siphon/mantle</tissue>
    </source>
</reference>
<accession>A0ABY7DW63</accession>
<evidence type="ECO:0000313" key="3">
    <source>
        <dbReference type="EMBL" id="WAR01942.1"/>
    </source>
</evidence>
<sequence length="702" mass="77019">MGTASALSRMLFIVFMLSGLCLAAVLQDGGPSKHVYKSKPTGHCDPVCSCQMDGVYYSEGERWAKPLNPCLVFKCMPDGFFEVVENGCEYKDTCHPVNSTWTDDCNTFTCSTSGTTVQYYLKEAGCQDADGQCLSVGERLVRGCDVIECQLNGGSLKITKIQTGCAVGDSCRPVDSYWHDGCTIHTCNVTNDVAEVKLLPNGFTNGFIKIDDADAMALNATNIGYLPDGEFSPDTGLYFCCRGDGPPSTEIVMPKENSFVLFMKNGATGCQQVQGMNATVEFMTFDGAPTSSHVTEGNLPALDIQDGDVKLSICHYRPLECGCKDESGQYIIVNTQKMINCVLKRCVKQNGANVLEVVSGGCQGEGRCWAESDIWAEFLGESCTRFTCWRRGRGASIHFKVSEISQGCRDGDRCRSIGSQLTRDCYTSTCKVNPETQKPAFKVNAAECPWLESCMPPNSTWELNCITYRCDIQIEADRHQWNVIPITYACEWNGSCYEANQTWSDGCIDYQCDVSRAEREVNWNVKTLKIACKDFSGRCVPVGQTVKDNCIDYMCIQSGRSVGLSPVSVGCVFNSTCKKVNETWADGCRTRKCVVRRTDKMIQRSIAPVTAGCRTSEGGCKVLGAEWTERRQGLCLQYACHKSTIGFVSKMITQSCLDANGVCQPIGSTGFSAVIEDKLQPNCRCEQSTRDLDRLAITCGVP</sequence>
<dbReference type="EMBL" id="CP111015">
    <property type="protein sequence ID" value="WAR01942.1"/>
    <property type="molecule type" value="Genomic_DNA"/>
</dbReference>
<keyword evidence="4" id="KW-1185">Reference proteome</keyword>